<dbReference type="SMART" id="SM00972">
    <property type="entry name" value="SCPU"/>
    <property type="match status" value="1"/>
</dbReference>
<protein>
    <recommendedName>
        <fullName evidence="1">Spore coat protein U/FanG domain-containing protein</fullName>
    </recommendedName>
</protein>
<dbReference type="InterPro" id="IPR007893">
    <property type="entry name" value="Spore_coat_U/FanG"/>
</dbReference>
<keyword evidence="3" id="KW-1185">Reference proteome</keyword>
<sequence length="198" mass="20977">MVTTSLLRREGVNTFEPVQAVATAAPQWCCRFGMLVPCALIAMYPAGLRAEERQGTLNVTGTIVPECEIRTAPTMQFGEARALTSNIDNVASIQFACSTGTQFLVRANGGQYQSGSDWRMRHVTNTSSFITYGLWSDAARTNPFPATGTVGAGPTGGTATGLPQTISIYGRIPGGQTGKAGGDYSDVVVVTVDFSFTY</sequence>
<evidence type="ECO:0000313" key="3">
    <source>
        <dbReference type="Proteomes" id="UP000241206"/>
    </source>
</evidence>
<evidence type="ECO:0000259" key="1">
    <source>
        <dbReference type="Pfam" id="PF05229"/>
    </source>
</evidence>
<proteinExistence type="predicted"/>
<dbReference type="PANTHER" id="PTHR37089">
    <property type="entry name" value="PROTEIN U-RELATED"/>
    <property type="match status" value="1"/>
</dbReference>
<comment type="caution">
    <text evidence="2">The sequence shown here is derived from an EMBL/GenBank/DDBJ whole genome shotgun (WGS) entry which is preliminary data.</text>
</comment>
<evidence type="ECO:0000313" key="2">
    <source>
        <dbReference type="EMBL" id="PTD25473.1"/>
    </source>
</evidence>
<name>A0A2T4I5H9_9SPHN</name>
<accession>A0A2T4I5H9</accession>
<dbReference type="EMBL" id="PHHF01000024">
    <property type="protein sequence ID" value="PTD25473.1"/>
    <property type="molecule type" value="Genomic_DNA"/>
</dbReference>
<dbReference type="RefSeq" id="WP_107394256.1">
    <property type="nucleotide sequence ID" value="NZ_PHHF01000024.1"/>
</dbReference>
<feature type="domain" description="Spore coat protein U/FanG" evidence="1">
    <location>
        <begin position="55"/>
        <end position="191"/>
    </location>
</feature>
<dbReference type="Proteomes" id="UP000241206">
    <property type="component" value="Unassembled WGS sequence"/>
</dbReference>
<dbReference type="AlphaFoldDB" id="A0A2T4I5H9"/>
<dbReference type="Pfam" id="PF05229">
    <property type="entry name" value="SCPU"/>
    <property type="match status" value="1"/>
</dbReference>
<dbReference type="InterPro" id="IPR053167">
    <property type="entry name" value="Spore_coat_component"/>
</dbReference>
<reference evidence="2 3" key="1">
    <citation type="submission" date="2017-11" db="EMBL/GenBank/DDBJ databases">
        <title>Sphingomonas oleivorans sp. nov., isolated from oil-contaminated soil.</title>
        <authorList>
            <person name="Wang L."/>
            <person name="Chen L."/>
        </authorList>
    </citation>
    <scope>NUCLEOTIDE SEQUENCE [LARGE SCALE GENOMIC DNA]</scope>
    <source>
        <strain evidence="2 3">K101</strain>
    </source>
</reference>
<organism evidence="2 3">
    <name type="scientific">Edaphosphingomonas fennica</name>
    <dbReference type="NCBI Taxonomy" id="114404"/>
    <lineage>
        <taxon>Bacteria</taxon>
        <taxon>Pseudomonadati</taxon>
        <taxon>Pseudomonadota</taxon>
        <taxon>Alphaproteobacteria</taxon>
        <taxon>Sphingomonadales</taxon>
        <taxon>Rhizorhabdaceae</taxon>
        <taxon>Edaphosphingomonas</taxon>
    </lineage>
</organism>
<gene>
    <name evidence="2" type="ORF">CV103_05720</name>
</gene>